<dbReference type="Proteomes" id="UP000004605">
    <property type="component" value="Unassembled WGS sequence"/>
</dbReference>
<proteinExistence type="predicted"/>
<dbReference type="RefSeq" id="WP_006714461.1">
    <property type="nucleotide sequence ID" value="NZ_AFWF01000294.1"/>
</dbReference>
<dbReference type="OrthoDB" id="9792687at2"/>
<dbReference type="AlphaFoldDB" id="F9S7K3"/>
<sequence>MDKSVTLDEMREAVIFVYNECGRNLPLEFKIRETPEEIFGYERVADNPEAYQFEGAYFPRRGLVVFTCANVLYPCGSQEGHGENSERQGYTKALEVVRHEVLGHYALNTCSDEKKLNILSKIIECKNEPSLKSTWAYVEKHYSGKSQLIQAEEVFAFIAESKPKLIQSFELSKLPFTFEHVEQISARITEGIQLGERSQQIFPKTDAGQFSNGMHENTLEPANQITYRWNKDDSLLEVQLNGKPISDSFVSRDVVQQLRGQDKFLFNFSYEQIARGSLSFDDVTNGSLPKTLNVDNLGRKVSMQQDLANSSRLSI</sequence>
<name>F9S7K3_9VIBR</name>
<evidence type="ECO:0000313" key="1">
    <source>
        <dbReference type="EMBL" id="EGU31299.1"/>
    </source>
</evidence>
<gene>
    <name evidence="1" type="ORF">VII00023_22989</name>
</gene>
<organism evidence="1 2">
    <name type="scientific">Vibrio ichthyoenteri ATCC 700023</name>
    <dbReference type="NCBI Taxonomy" id="870968"/>
    <lineage>
        <taxon>Bacteria</taxon>
        <taxon>Pseudomonadati</taxon>
        <taxon>Pseudomonadota</taxon>
        <taxon>Gammaproteobacteria</taxon>
        <taxon>Vibrionales</taxon>
        <taxon>Vibrionaceae</taxon>
        <taxon>Vibrio</taxon>
    </lineage>
</organism>
<dbReference type="EMBL" id="AFWF01000294">
    <property type="protein sequence ID" value="EGU31299.1"/>
    <property type="molecule type" value="Genomic_DNA"/>
</dbReference>
<evidence type="ECO:0000313" key="2">
    <source>
        <dbReference type="Proteomes" id="UP000004605"/>
    </source>
</evidence>
<protein>
    <submittedName>
        <fullName evidence="1">Zeta toxin family protein</fullName>
    </submittedName>
</protein>
<comment type="caution">
    <text evidence="1">The sequence shown here is derived from an EMBL/GenBank/DDBJ whole genome shotgun (WGS) entry which is preliminary data.</text>
</comment>
<keyword evidence="2" id="KW-1185">Reference proteome</keyword>
<reference evidence="1 2" key="1">
    <citation type="journal article" date="2012" name="Int. J. Syst. Evol. Microbiol.">
        <title>Vibrio caribbeanicus sp. nov., isolated from the marine sponge Scleritoderma cyanea.</title>
        <authorList>
            <person name="Hoffmann M."/>
            <person name="Monday S.R."/>
            <person name="Allard M.W."/>
            <person name="Strain E.A."/>
            <person name="Whittaker P."/>
            <person name="Naum M."/>
            <person name="McCarthy P.J."/>
            <person name="Lopez J.V."/>
            <person name="Fischer M."/>
            <person name="Brown E.W."/>
        </authorList>
    </citation>
    <scope>NUCLEOTIDE SEQUENCE [LARGE SCALE GENOMIC DNA]</scope>
    <source>
        <strain evidence="1 2">ATCC 700023</strain>
    </source>
</reference>
<accession>F9S7K3</accession>